<comment type="caution">
    <text evidence="1">The sequence shown here is derived from an EMBL/GenBank/DDBJ whole genome shotgun (WGS) entry which is preliminary data.</text>
</comment>
<dbReference type="AlphaFoldDB" id="A0A397SBX2"/>
<dbReference type="Gene3D" id="3.80.10.10">
    <property type="entry name" value="Ribonuclease Inhibitor"/>
    <property type="match status" value="1"/>
</dbReference>
<protein>
    <recommendedName>
        <fullName evidence="3">F-box domain-containing protein</fullName>
    </recommendedName>
</protein>
<proteinExistence type="predicted"/>
<dbReference type="SUPFAM" id="SSF52047">
    <property type="entry name" value="RNI-like"/>
    <property type="match status" value="1"/>
</dbReference>
<evidence type="ECO:0000313" key="2">
    <source>
        <dbReference type="Proteomes" id="UP000265703"/>
    </source>
</evidence>
<reference evidence="1 2" key="1">
    <citation type="submission" date="2018-06" db="EMBL/GenBank/DDBJ databases">
        <title>Comparative genomics reveals the genomic features of Rhizophagus irregularis, R. cerebriforme, R. diaphanum and Gigaspora rosea, and their symbiotic lifestyle signature.</title>
        <authorList>
            <person name="Morin E."/>
            <person name="San Clemente H."/>
            <person name="Chen E.C.H."/>
            <person name="De La Providencia I."/>
            <person name="Hainaut M."/>
            <person name="Kuo A."/>
            <person name="Kohler A."/>
            <person name="Murat C."/>
            <person name="Tang N."/>
            <person name="Roy S."/>
            <person name="Loubradou J."/>
            <person name="Henrissat B."/>
            <person name="Grigoriev I.V."/>
            <person name="Corradi N."/>
            <person name="Roux C."/>
            <person name="Martin F.M."/>
        </authorList>
    </citation>
    <scope>NUCLEOTIDE SEQUENCE [LARGE SCALE GENOMIC DNA]</scope>
    <source>
        <strain evidence="1 2">DAOM 227022</strain>
    </source>
</reference>
<evidence type="ECO:0000313" key="1">
    <source>
        <dbReference type="EMBL" id="RIA83780.1"/>
    </source>
</evidence>
<dbReference type="EMBL" id="QKYT01000542">
    <property type="protein sequence ID" value="RIA83780.1"/>
    <property type="molecule type" value="Genomic_DNA"/>
</dbReference>
<sequence>MPCQIPTDCLNEIFEYLDDEKTLYSLLFVNRLCCKISIRILWRNIWNFDYIIYEPLQRKGSAILSTLVACLPDESKKLLLDNGIFISTPTSKPPLFNYPAFCKVLSINKIRQIIISILGETSNTSILNEKDRNYLVINEVIKMFITQISSLKKLIIYNNKTSTIKPNEISFTYFSGAIDCLTDLSELHCSSDLPSEFFYQLSKICHNLHSLTVILQNWVTNNLKELISLQINLKDLKLLVSHVHVWTNMIPTLTKHSSTLKKIHIYNGYNNDLFSFTNNFDLPISFVGLFSNLQEIKFSSNISISVENIERFKEFEKLQYVTFPKLQCLKIPHNCTKLEYIMKFLENNGKRLKKFYIGGNDRALNLSIAKFCPNLKIFLQLLKMANWIL</sequence>
<name>A0A397SBX2_9GLOM</name>
<dbReference type="InterPro" id="IPR032675">
    <property type="entry name" value="LRR_dom_sf"/>
</dbReference>
<organism evidence="1 2">
    <name type="scientific">Glomus cerebriforme</name>
    <dbReference type="NCBI Taxonomy" id="658196"/>
    <lineage>
        <taxon>Eukaryota</taxon>
        <taxon>Fungi</taxon>
        <taxon>Fungi incertae sedis</taxon>
        <taxon>Mucoromycota</taxon>
        <taxon>Glomeromycotina</taxon>
        <taxon>Glomeromycetes</taxon>
        <taxon>Glomerales</taxon>
        <taxon>Glomeraceae</taxon>
        <taxon>Glomus</taxon>
    </lineage>
</organism>
<evidence type="ECO:0008006" key="3">
    <source>
        <dbReference type="Google" id="ProtNLM"/>
    </source>
</evidence>
<gene>
    <name evidence="1" type="ORF">C1645_833259</name>
</gene>
<dbReference type="Proteomes" id="UP000265703">
    <property type="component" value="Unassembled WGS sequence"/>
</dbReference>
<accession>A0A397SBX2</accession>
<keyword evidence="2" id="KW-1185">Reference proteome</keyword>
<dbReference type="OrthoDB" id="10257471at2759"/>